<evidence type="ECO:0008006" key="4">
    <source>
        <dbReference type="Google" id="ProtNLM"/>
    </source>
</evidence>
<protein>
    <recommendedName>
        <fullName evidence="4">DUF973 family protein</fullName>
    </recommendedName>
</protein>
<feature type="transmembrane region" description="Helical" evidence="1">
    <location>
        <begin position="21"/>
        <end position="45"/>
    </location>
</feature>
<evidence type="ECO:0000313" key="2">
    <source>
        <dbReference type="EMBL" id="MUN29516.1"/>
    </source>
</evidence>
<keyword evidence="1" id="KW-1133">Transmembrane helix</keyword>
<dbReference type="Proteomes" id="UP000470772">
    <property type="component" value="Unassembled WGS sequence"/>
</dbReference>
<evidence type="ECO:0000256" key="1">
    <source>
        <dbReference type="SAM" id="Phobius"/>
    </source>
</evidence>
<keyword evidence="3" id="KW-1185">Reference proteome</keyword>
<proteinExistence type="predicted"/>
<keyword evidence="1" id="KW-0472">Membrane</keyword>
<reference evidence="2 3" key="1">
    <citation type="submission" date="2019-10" db="EMBL/GenBank/DDBJ databases">
        <title>Sequencing and Assembly of Multiple Reported Metal-Biooxidizing Members of the Extremely Thermoacidophilic Archaeal Family Sulfolobaceae.</title>
        <authorList>
            <person name="Counts J.A."/>
            <person name="Kelly R.M."/>
        </authorList>
    </citation>
    <scope>NUCLEOTIDE SEQUENCE [LARGE SCALE GENOMIC DNA]</scope>
    <source>
        <strain evidence="2 3">DSM 6482</strain>
    </source>
</reference>
<comment type="caution">
    <text evidence="2">The sequence shown here is derived from an EMBL/GenBank/DDBJ whole genome shotgun (WGS) entry which is preliminary data.</text>
</comment>
<accession>A0A6A9QKH1</accession>
<keyword evidence="1" id="KW-0812">Transmembrane</keyword>
<evidence type="ECO:0000313" key="3">
    <source>
        <dbReference type="Proteomes" id="UP000470772"/>
    </source>
</evidence>
<dbReference type="AlphaFoldDB" id="A0A6A9QKH1"/>
<dbReference type="EMBL" id="WGGD01000005">
    <property type="protein sequence ID" value="MUN29516.1"/>
    <property type="molecule type" value="Genomic_DNA"/>
</dbReference>
<organism evidence="2 3">
    <name type="scientific">Sulfuracidifex metallicus DSM 6482 = JCM 9184</name>
    <dbReference type="NCBI Taxonomy" id="523847"/>
    <lineage>
        <taxon>Archaea</taxon>
        <taxon>Thermoproteota</taxon>
        <taxon>Thermoprotei</taxon>
        <taxon>Sulfolobales</taxon>
        <taxon>Sulfolobaceae</taxon>
        <taxon>Sulfuracidifex</taxon>
    </lineage>
</organism>
<sequence length="147" mass="14843">MKSLIKQNRKNKSGLSGAVTALILVIASVLIALIVVAFAFGFLGFTNTATVTQVGPAYIEPVSSGTGSSSSTSYKLVVTLSASAPVTITEISGTGISGNYGVTTALSAGTNPVTIYLPSTFNAANSAYTFTLTLSNGNTAVVNAVLQ</sequence>
<name>A0A6A9QKH1_SULME</name>
<gene>
    <name evidence="2" type="ORF">GC250_08720</name>
</gene>